<name>A0AAW8DB19_9MICC</name>
<evidence type="ECO:0000313" key="1">
    <source>
        <dbReference type="EMBL" id="MDP9903126.1"/>
    </source>
</evidence>
<evidence type="ECO:0000313" key="4">
    <source>
        <dbReference type="Proteomes" id="UP001242995"/>
    </source>
</evidence>
<accession>A0AAW8DB19</accession>
<reference evidence="1 3" key="1">
    <citation type="submission" date="2023-07" db="EMBL/GenBank/DDBJ databases">
        <title>Sorghum-associated microbial communities from plants grown in Nebraska, USA.</title>
        <authorList>
            <person name="Schachtman D."/>
        </authorList>
    </citation>
    <scope>NUCLEOTIDE SEQUENCE</scope>
    <source>
        <strain evidence="1">DS1006</strain>
        <strain evidence="2 3">DS1016</strain>
    </source>
</reference>
<proteinExistence type="predicted"/>
<dbReference type="RefSeq" id="WP_306958735.1">
    <property type="nucleotide sequence ID" value="NZ_JAUSRG010000001.1"/>
</dbReference>
<dbReference type="EMBL" id="JAUSRG010000001">
    <property type="protein sequence ID" value="MDP9903126.1"/>
    <property type="molecule type" value="Genomic_DNA"/>
</dbReference>
<dbReference type="Proteomes" id="UP001242995">
    <property type="component" value="Unassembled WGS sequence"/>
</dbReference>
<sequence length="164" mass="17759">MKALIVMISSSIHTPPVLHVTVPATAVSPAFSAKAMLDLQARQYYATSITMEHPGIRLTSARVHQNPIQRTMAPVLRGMLAETNKALLIAHPLLRKWATGKPQRPVRQTLISEPDAPTLQGAALVYQFAKLAGEAPVKALARAAGIERAQAAEWLKIARAFSIL</sequence>
<dbReference type="EMBL" id="JAUSTF010000002">
    <property type="protein sequence ID" value="MDQ0180221.1"/>
    <property type="molecule type" value="Genomic_DNA"/>
</dbReference>
<gene>
    <name evidence="1" type="ORF">J2S90_000066</name>
    <name evidence="2" type="ORF">J2S93_001637</name>
</gene>
<evidence type="ECO:0000313" key="2">
    <source>
        <dbReference type="EMBL" id="MDQ0180221.1"/>
    </source>
</evidence>
<dbReference type="AlphaFoldDB" id="A0AAW8DB19"/>
<protein>
    <submittedName>
        <fullName evidence="1">Uncharacterized protein</fullName>
    </submittedName>
</protein>
<comment type="caution">
    <text evidence="1">The sequence shown here is derived from an EMBL/GenBank/DDBJ whole genome shotgun (WGS) entry which is preliminary data.</text>
</comment>
<keyword evidence="3" id="KW-1185">Reference proteome</keyword>
<organism evidence="1 4">
    <name type="scientific">Arthrobacter bambusae</name>
    <dbReference type="NCBI Taxonomy" id="1338426"/>
    <lineage>
        <taxon>Bacteria</taxon>
        <taxon>Bacillati</taxon>
        <taxon>Actinomycetota</taxon>
        <taxon>Actinomycetes</taxon>
        <taxon>Micrococcales</taxon>
        <taxon>Micrococcaceae</taxon>
        <taxon>Arthrobacter</taxon>
    </lineage>
</organism>
<evidence type="ECO:0000313" key="3">
    <source>
        <dbReference type="Proteomes" id="UP001230951"/>
    </source>
</evidence>
<dbReference type="Proteomes" id="UP001230951">
    <property type="component" value="Unassembled WGS sequence"/>
</dbReference>